<organism evidence="1">
    <name type="scientific">bioreactor metagenome</name>
    <dbReference type="NCBI Taxonomy" id="1076179"/>
    <lineage>
        <taxon>unclassified sequences</taxon>
        <taxon>metagenomes</taxon>
        <taxon>ecological metagenomes</taxon>
    </lineage>
</organism>
<accession>A0A644TGC0</accession>
<sequence length="147" mass="16931">MKIDNTLPILFDGIGSESRATPRDVIIDFNSHESQNAFTVASGVSVITSYCKSELVINVTPRYGKLKKNIFFSLEYDNGIWYAENKYFDIYINAESENEAIRDFIEFIEYDCETYISASDNKLTTEAVKLKKKYLEYFNVPNIARCN</sequence>
<dbReference type="AlphaFoldDB" id="A0A644TGC0"/>
<reference evidence="1" key="1">
    <citation type="submission" date="2019-08" db="EMBL/GenBank/DDBJ databases">
        <authorList>
            <person name="Kucharzyk K."/>
            <person name="Murdoch R.W."/>
            <person name="Higgins S."/>
            <person name="Loffler F."/>
        </authorList>
    </citation>
    <scope>NUCLEOTIDE SEQUENCE</scope>
</reference>
<protein>
    <submittedName>
        <fullName evidence="1">Uncharacterized protein</fullName>
    </submittedName>
</protein>
<evidence type="ECO:0000313" key="1">
    <source>
        <dbReference type="EMBL" id="MPL65996.1"/>
    </source>
</evidence>
<dbReference type="EMBL" id="VSSQ01000030">
    <property type="protein sequence ID" value="MPL65996.1"/>
    <property type="molecule type" value="Genomic_DNA"/>
</dbReference>
<name>A0A644TGC0_9ZZZZ</name>
<gene>
    <name evidence="1" type="ORF">SDC9_11664</name>
</gene>
<comment type="caution">
    <text evidence="1">The sequence shown here is derived from an EMBL/GenBank/DDBJ whole genome shotgun (WGS) entry which is preliminary data.</text>
</comment>
<proteinExistence type="predicted"/>